<evidence type="ECO:0000256" key="1">
    <source>
        <dbReference type="ARBA" id="ARBA00006987"/>
    </source>
</evidence>
<dbReference type="Pfam" id="PF03401">
    <property type="entry name" value="TctC"/>
    <property type="match status" value="1"/>
</dbReference>
<keyword evidence="2" id="KW-0732">Signal</keyword>
<organism evidence="3 4">
    <name type="scientific">Achromobacter aloeverae</name>
    <dbReference type="NCBI Taxonomy" id="1750518"/>
    <lineage>
        <taxon>Bacteria</taxon>
        <taxon>Pseudomonadati</taxon>
        <taxon>Pseudomonadota</taxon>
        <taxon>Betaproteobacteria</taxon>
        <taxon>Burkholderiales</taxon>
        <taxon>Alcaligenaceae</taxon>
        <taxon>Achromobacter</taxon>
    </lineage>
</organism>
<dbReference type="SUPFAM" id="SSF53850">
    <property type="entry name" value="Periplasmic binding protein-like II"/>
    <property type="match status" value="1"/>
</dbReference>
<evidence type="ECO:0000313" key="4">
    <source>
        <dbReference type="Proteomes" id="UP000290849"/>
    </source>
</evidence>
<accession>A0A4Q1HUU0</accession>
<dbReference type="CDD" id="cd07012">
    <property type="entry name" value="PBP2_Bug_TTT"/>
    <property type="match status" value="1"/>
</dbReference>
<dbReference type="Gene3D" id="3.40.190.10">
    <property type="entry name" value="Periplasmic binding protein-like II"/>
    <property type="match status" value="1"/>
</dbReference>
<reference evidence="3 4" key="1">
    <citation type="journal article" date="2017" name="Int. J. Syst. Evol. Microbiol.">
        <title>Achromobacter aloeverae sp. nov., isolated from the root of Aloe vera (L.) Burm.f.</title>
        <authorList>
            <person name="Kuncharoen N."/>
            <person name="Muramatsu Y."/>
            <person name="Shibata C."/>
            <person name="Kamakura Y."/>
            <person name="Nakagawa Y."/>
            <person name="Tanasupawat S."/>
        </authorList>
    </citation>
    <scope>NUCLEOTIDE SEQUENCE [LARGE SCALE GENOMIC DNA]</scope>
    <source>
        <strain evidence="3 4">AVA-1</strain>
    </source>
</reference>
<proteinExistence type="inferred from homology"/>
<protein>
    <submittedName>
        <fullName evidence="3">Twin-arginine translocation pathway signal</fullName>
    </submittedName>
</protein>
<evidence type="ECO:0000256" key="2">
    <source>
        <dbReference type="SAM" id="SignalP"/>
    </source>
</evidence>
<evidence type="ECO:0000313" key="3">
    <source>
        <dbReference type="EMBL" id="RXN93415.1"/>
    </source>
</evidence>
<dbReference type="EMBL" id="PYAL01000001">
    <property type="protein sequence ID" value="RXN93415.1"/>
    <property type="molecule type" value="Genomic_DNA"/>
</dbReference>
<gene>
    <name evidence="3" type="ORF">C7R54_00210</name>
</gene>
<dbReference type="Proteomes" id="UP000290849">
    <property type="component" value="Unassembled WGS sequence"/>
</dbReference>
<dbReference type="AlphaFoldDB" id="A0A4Q1HUU0"/>
<dbReference type="Gene3D" id="3.40.190.150">
    <property type="entry name" value="Bordetella uptake gene, domain 1"/>
    <property type="match status" value="1"/>
</dbReference>
<feature type="signal peptide" evidence="2">
    <location>
        <begin position="1"/>
        <end position="22"/>
    </location>
</feature>
<feature type="chain" id="PRO_5020364048" evidence="2">
    <location>
        <begin position="23"/>
        <end position="320"/>
    </location>
</feature>
<sequence>MPRFAALLSLSAVAFFASPAPAQELPRNKPITILVGFAAGGALDLTARVVADQLAKNLGQSVMVENRPGAGGNIAQDYVAGATPDGSTIFLGSIGSLTINPHLMKLAHDPLKDLQPLTMGVDFPNVLVVGSQLGVKTLKDYIALSKRKELDFASSGIGSASHMAGEMFNQRAGINNVHVPYKGGSQAIVDLLAGRVAAYYATPSTALPYIKSGQLVALATTGLARTELLPDVPTVAESGFPGFDATNWYAFVAPGKTPVPVLDQLNREIVKVLKTPEVQAKLTQQGLTPMPQARQQLGEFMAKESASWSQIIKERHITLN</sequence>
<dbReference type="OrthoDB" id="8678477at2"/>
<comment type="similarity">
    <text evidence="1">Belongs to the UPF0065 (bug) family.</text>
</comment>
<dbReference type="PANTHER" id="PTHR42928">
    <property type="entry name" value="TRICARBOXYLATE-BINDING PROTEIN"/>
    <property type="match status" value="1"/>
</dbReference>
<name>A0A4Q1HUU0_9BURK</name>
<keyword evidence="4" id="KW-1185">Reference proteome</keyword>
<comment type="caution">
    <text evidence="3">The sequence shown here is derived from an EMBL/GenBank/DDBJ whole genome shotgun (WGS) entry which is preliminary data.</text>
</comment>
<dbReference type="InterPro" id="IPR042100">
    <property type="entry name" value="Bug_dom1"/>
</dbReference>
<dbReference type="InterPro" id="IPR005064">
    <property type="entry name" value="BUG"/>
</dbReference>
<dbReference type="PANTHER" id="PTHR42928:SF5">
    <property type="entry name" value="BLR1237 PROTEIN"/>
    <property type="match status" value="1"/>
</dbReference>
<dbReference type="PIRSF" id="PIRSF017082">
    <property type="entry name" value="YflP"/>
    <property type="match status" value="1"/>
</dbReference>